<dbReference type="NCBIfam" id="NF001399">
    <property type="entry name" value="PRK00283.1"/>
    <property type="match status" value="1"/>
</dbReference>
<evidence type="ECO:0000256" key="1">
    <source>
        <dbReference type="ARBA" id="ARBA00004496"/>
    </source>
</evidence>
<keyword evidence="4" id="KW-0159">Chromosome partition</keyword>
<dbReference type="InterPro" id="IPR050090">
    <property type="entry name" value="Tyrosine_recombinase_XerCD"/>
</dbReference>
<dbReference type="GO" id="GO:0007059">
    <property type="term" value="P:chromosome segregation"/>
    <property type="evidence" value="ECO:0007669"/>
    <property type="project" value="UniProtKB-KW"/>
</dbReference>
<reference evidence="11" key="1">
    <citation type="submission" date="2020-05" db="EMBL/GenBank/DDBJ databases">
        <authorList>
            <person name="Chiriac C."/>
            <person name="Salcher M."/>
            <person name="Ghai R."/>
            <person name="Kavagutti S V."/>
        </authorList>
    </citation>
    <scope>NUCLEOTIDE SEQUENCE</scope>
</reference>
<evidence type="ECO:0000256" key="5">
    <source>
        <dbReference type="ARBA" id="ARBA00022908"/>
    </source>
</evidence>
<dbReference type="Pfam" id="PF00589">
    <property type="entry name" value="Phage_integrase"/>
    <property type="match status" value="1"/>
</dbReference>
<dbReference type="InterPro" id="IPR044068">
    <property type="entry name" value="CB"/>
</dbReference>
<evidence type="ECO:0000256" key="3">
    <source>
        <dbReference type="ARBA" id="ARBA00022618"/>
    </source>
</evidence>
<protein>
    <submittedName>
        <fullName evidence="11">Unannotated protein</fullName>
    </submittedName>
</protein>
<feature type="domain" description="Core-binding (CB)" evidence="10">
    <location>
        <begin position="1"/>
        <end position="88"/>
    </location>
</feature>
<sequence length="309" mass="34198">MKIEHVVEQYFRHLTVERGMAKNTLLAYRRDIGRYLAFLETRKISEVSEIDELTVADFVQSLGQLSGLAQSSVARILSSVRGLHHFWLVEGINPVDPSATVRPPKQRRSLPKAISIKQMLDVLDAAGPEWVDERAIAQDPIKLRDRALVEFLYASGARISEVLALDLDDVADERQLRLFGKGSKERTVMIGKPARKALEAYLVRVRPGLVAAGRGTPALFLNQRGGRLSRQSAWSIISSAGEAAGLGFELSPHTIRHSFATHLLEGGAGVRDVQLLLGHASVTTTQIYTLVTVDKLREVYANAHPRARR</sequence>
<feature type="domain" description="Tyr recombinase" evidence="9">
    <location>
        <begin position="105"/>
        <end position="301"/>
    </location>
</feature>
<dbReference type="AlphaFoldDB" id="A0A6J7KNM8"/>
<dbReference type="Pfam" id="PF02899">
    <property type="entry name" value="Phage_int_SAM_1"/>
    <property type="match status" value="1"/>
</dbReference>
<organism evidence="11">
    <name type="scientific">freshwater metagenome</name>
    <dbReference type="NCBI Taxonomy" id="449393"/>
    <lineage>
        <taxon>unclassified sequences</taxon>
        <taxon>metagenomes</taxon>
        <taxon>ecological metagenomes</taxon>
    </lineage>
</organism>
<gene>
    <name evidence="11" type="ORF">UFOPK3837_00819</name>
</gene>
<dbReference type="EMBL" id="CAFBNO010000036">
    <property type="protein sequence ID" value="CAB4957065.1"/>
    <property type="molecule type" value="Genomic_DNA"/>
</dbReference>
<dbReference type="CDD" id="cd00798">
    <property type="entry name" value="INT_XerDC_C"/>
    <property type="match status" value="1"/>
</dbReference>
<dbReference type="PROSITE" id="PS51898">
    <property type="entry name" value="TYR_RECOMBINASE"/>
    <property type="match status" value="1"/>
</dbReference>
<keyword evidence="3" id="KW-0132">Cell division</keyword>
<dbReference type="InterPro" id="IPR011010">
    <property type="entry name" value="DNA_brk_join_enz"/>
</dbReference>
<evidence type="ECO:0000256" key="4">
    <source>
        <dbReference type="ARBA" id="ARBA00022829"/>
    </source>
</evidence>
<evidence type="ECO:0000256" key="8">
    <source>
        <dbReference type="ARBA" id="ARBA00023306"/>
    </source>
</evidence>
<dbReference type="GO" id="GO:0003677">
    <property type="term" value="F:DNA binding"/>
    <property type="evidence" value="ECO:0007669"/>
    <property type="project" value="UniProtKB-KW"/>
</dbReference>
<dbReference type="InterPro" id="IPR004107">
    <property type="entry name" value="Integrase_SAM-like_N"/>
</dbReference>
<evidence type="ECO:0000256" key="6">
    <source>
        <dbReference type="ARBA" id="ARBA00023125"/>
    </source>
</evidence>
<evidence type="ECO:0000256" key="7">
    <source>
        <dbReference type="ARBA" id="ARBA00023172"/>
    </source>
</evidence>
<keyword evidence="6" id="KW-0238">DNA-binding</keyword>
<evidence type="ECO:0000313" key="11">
    <source>
        <dbReference type="EMBL" id="CAB4957065.1"/>
    </source>
</evidence>
<dbReference type="Gene3D" id="1.10.150.130">
    <property type="match status" value="1"/>
</dbReference>
<accession>A0A6J7KNM8</accession>
<dbReference type="PANTHER" id="PTHR30349:SF81">
    <property type="entry name" value="TYROSINE RECOMBINASE XERC"/>
    <property type="match status" value="1"/>
</dbReference>
<keyword evidence="2" id="KW-0963">Cytoplasm</keyword>
<dbReference type="GO" id="GO:0015074">
    <property type="term" value="P:DNA integration"/>
    <property type="evidence" value="ECO:0007669"/>
    <property type="project" value="UniProtKB-KW"/>
</dbReference>
<comment type="subcellular location">
    <subcellularLocation>
        <location evidence="1">Cytoplasm</location>
    </subcellularLocation>
</comment>
<evidence type="ECO:0000259" key="10">
    <source>
        <dbReference type="PROSITE" id="PS51900"/>
    </source>
</evidence>
<dbReference type="InterPro" id="IPR013762">
    <property type="entry name" value="Integrase-like_cat_sf"/>
</dbReference>
<keyword evidence="8" id="KW-0131">Cell cycle</keyword>
<keyword evidence="7" id="KW-0233">DNA recombination</keyword>
<dbReference type="PANTHER" id="PTHR30349">
    <property type="entry name" value="PHAGE INTEGRASE-RELATED"/>
    <property type="match status" value="1"/>
</dbReference>
<evidence type="ECO:0000256" key="2">
    <source>
        <dbReference type="ARBA" id="ARBA00022490"/>
    </source>
</evidence>
<dbReference type="InterPro" id="IPR002104">
    <property type="entry name" value="Integrase_catalytic"/>
</dbReference>
<dbReference type="SUPFAM" id="SSF56349">
    <property type="entry name" value="DNA breaking-rejoining enzymes"/>
    <property type="match status" value="1"/>
</dbReference>
<keyword evidence="5" id="KW-0229">DNA integration</keyword>
<evidence type="ECO:0000259" key="9">
    <source>
        <dbReference type="PROSITE" id="PS51898"/>
    </source>
</evidence>
<dbReference type="GO" id="GO:0005737">
    <property type="term" value="C:cytoplasm"/>
    <property type="evidence" value="ECO:0007669"/>
    <property type="project" value="UniProtKB-SubCell"/>
</dbReference>
<name>A0A6J7KNM8_9ZZZZ</name>
<dbReference type="InterPro" id="IPR010998">
    <property type="entry name" value="Integrase_recombinase_N"/>
</dbReference>
<dbReference type="GO" id="GO:0051301">
    <property type="term" value="P:cell division"/>
    <property type="evidence" value="ECO:0007669"/>
    <property type="project" value="UniProtKB-KW"/>
</dbReference>
<dbReference type="HAMAP" id="MF_01808">
    <property type="entry name" value="Recomb_XerC_XerD"/>
    <property type="match status" value="1"/>
</dbReference>
<dbReference type="GO" id="GO:0006310">
    <property type="term" value="P:DNA recombination"/>
    <property type="evidence" value="ECO:0007669"/>
    <property type="project" value="UniProtKB-KW"/>
</dbReference>
<dbReference type="InterPro" id="IPR023009">
    <property type="entry name" value="Tyrosine_recombinase_XerC/XerD"/>
</dbReference>
<proteinExistence type="inferred from homology"/>
<dbReference type="PROSITE" id="PS51900">
    <property type="entry name" value="CB"/>
    <property type="match status" value="1"/>
</dbReference>
<dbReference type="Gene3D" id="1.10.443.10">
    <property type="entry name" value="Intergrase catalytic core"/>
    <property type="match status" value="1"/>
</dbReference>